<sequence length="494" mass="55134">MDENSRVGSGDTILSRYDPSELRVATEFLANWFPFLSASLCPGCARSLSDRIRSIDPGVNSDVKTPKPDQSAFAVMTPDVKAADLNCGHTSSSSDSSEGNLVDSPRPQERVGTSSLGRFRGTSFRSFKLALANTMDPRTRETRVSEGPILSPQALGFDMEEEDALKDEKSPKSDRGLMVGDIRLIPSGMKRELSREQREYIRFMNVKRNKELVCFEKVKGRRVNVLEGLELHTGIFSAAEQRRIVDFVYKLQEMGRRGDFKERTHTAPAKWMRGKGRETIQFGCCYNYAVDKCGNPPGILHNEFVDPLPSLLKIMIKRLIRWHVLPHTCVPDSCIINIYEEGDCIPPHIDNHDFVRPFCTVSFLSECKILFGSRLEVLSPGEFSGPFALPLPVGSVLVLKGNGADIAKHCVPAVPTKRISITFRRMDESKRPSNYLPDPDLLAIQPLTYEVSDPKTPSLSSTPESQTRRRLPRTKAHSGGRRSSGRSGSPLRRP</sequence>
<evidence type="ECO:0000256" key="2">
    <source>
        <dbReference type="SAM" id="MobiDB-lite"/>
    </source>
</evidence>
<evidence type="ECO:0000259" key="3">
    <source>
        <dbReference type="PROSITE" id="PS51471"/>
    </source>
</evidence>
<feature type="compositionally biased region" description="Low complexity" evidence="2">
    <location>
        <begin position="485"/>
        <end position="494"/>
    </location>
</feature>
<dbReference type="InterPro" id="IPR027450">
    <property type="entry name" value="AlkB-like"/>
</dbReference>
<dbReference type="RefSeq" id="XP_031399465.1">
    <property type="nucleotide sequence ID" value="XM_031543605.1"/>
</dbReference>
<feature type="domain" description="Fe2OG dioxygenase" evidence="3">
    <location>
        <begin position="330"/>
        <end position="427"/>
    </location>
</feature>
<dbReference type="InterPro" id="IPR005123">
    <property type="entry name" value="Oxoglu/Fe-dep_dioxygenase_dom"/>
</dbReference>
<dbReference type="PROSITE" id="PS51471">
    <property type="entry name" value="FE2OG_OXY"/>
    <property type="match status" value="1"/>
</dbReference>
<gene>
    <name evidence="5" type="primary">LOC116209869</name>
</gene>
<evidence type="ECO:0000313" key="4">
    <source>
        <dbReference type="Proteomes" id="UP000515151"/>
    </source>
</evidence>
<reference evidence="4" key="1">
    <citation type="journal article" date="2020" name="Plant Biotechnol. J.">
        <title>The pomegranate (Punica granatum L.) draft genome dissects genetic divergence between soft- and hard-seeded cultivars.</title>
        <authorList>
            <person name="Luo X."/>
            <person name="Li H."/>
            <person name="Wu Z."/>
            <person name="Yao W."/>
            <person name="Zhao P."/>
            <person name="Cao D."/>
            <person name="Yu H."/>
            <person name="Li K."/>
            <person name="Poudel K."/>
            <person name="Zhao D."/>
            <person name="Zhang F."/>
            <person name="Xia X."/>
            <person name="Chen L."/>
            <person name="Wang Q."/>
            <person name="Jing D."/>
            <person name="Cao S."/>
        </authorList>
    </citation>
    <scope>NUCLEOTIDE SEQUENCE [LARGE SCALE GENOMIC DNA]</scope>
    <source>
        <strain evidence="4">cv. Tunisia</strain>
    </source>
</reference>
<dbReference type="GO" id="GO:0032451">
    <property type="term" value="F:demethylase activity"/>
    <property type="evidence" value="ECO:0007669"/>
    <property type="project" value="InterPro"/>
</dbReference>
<dbReference type="GO" id="GO:0003729">
    <property type="term" value="F:mRNA binding"/>
    <property type="evidence" value="ECO:0007669"/>
    <property type="project" value="InterPro"/>
</dbReference>
<dbReference type="PANTHER" id="PTHR31447:SF5">
    <property type="entry name" value="FE2OG DIOXYGENASE DOMAIN-CONTAINING PROTEIN"/>
    <property type="match status" value="1"/>
</dbReference>
<feature type="compositionally biased region" description="Basic residues" evidence="2">
    <location>
        <begin position="468"/>
        <end position="484"/>
    </location>
</feature>
<dbReference type="Proteomes" id="UP000515151">
    <property type="component" value="Chromosome 6"/>
</dbReference>
<dbReference type="GeneID" id="116209869"/>
<organism evidence="4 5">
    <name type="scientific">Punica granatum</name>
    <name type="common">Pomegranate</name>
    <dbReference type="NCBI Taxonomy" id="22663"/>
    <lineage>
        <taxon>Eukaryota</taxon>
        <taxon>Viridiplantae</taxon>
        <taxon>Streptophyta</taxon>
        <taxon>Embryophyta</taxon>
        <taxon>Tracheophyta</taxon>
        <taxon>Spermatophyta</taxon>
        <taxon>Magnoliopsida</taxon>
        <taxon>eudicotyledons</taxon>
        <taxon>Gunneridae</taxon>
        <taxon>Pentapetalae</taxon>
        <taxon>rosids</taxon>
        <taxon>malvids</taxon>
        <taxon>Myrtales</taxon>
        <taxon>Lythraceae</taxon>
        <taxon>Punica</taxon>
    </lineage>
</organism>
<dbReference type="Pfam" id="PF13532">
    <property type="entry name" value="2OG-FeII_Oxy_2"/>
    <property type="match status" value="1"/>
</dbReference>
<dbReference type="PANTHER" id="PTHR31447">
    <property type="entry name" value="HYDROXYPROLINE-RICH GLYCOPROTEIN FAMILY PROTEIN-RELATED"/>
    <property type="match status" value="1"/>
</dbReference>
<evidence type="ECO:0000256" key="1">
    <source>
        <dbReference type="ARBA" id="ARBA00007879"/>
    </source>
</evidence>
<dbReference type="SUPFAM" id="SSF51197">
    <property type="entry name" value="Clavaminate synthase-like"/>
    <property type="match status" value="1"/>
</dbReference>
<evidence type="ECO:0000313" key="5">
    <source>
        <dbReference type="RefSeq" id="XP_031399465.1"/>
    </source>
</evidence>
<dbReference type="Gene3D" id="2.60.120.590">
    <property type="entry name" value="Alpha-ketoglutarate-dependent dioxygenase AlkB-like"/>
    <property type="match status" value="1"/>
</dbReference>
<dbReference type="InterPro" id="IPR044842">
    <property type="entry name" value="ALKBH9B/ALKBH10B-like"/>
</dbReference>
<keyword evidence="4" id="KW-1185">Reference proteome</keyword>
<accession>A0A6P8DUD0</accession>
<feature type="region of interest" description="Disordered" evidence="2">
    <location>
        <begin position="450"/>
        <end position="494"/>
    </location>
</feature>
<proteinExistence type="inferred from homology"/>
<name>A0A6P8DUD0_PUNGR</name>
<protein>
    <submittedName>
        <fullName evidence="5">RNA demethylase ALKBH9B-like</fullName>
    </submittedName>
</protein>
<reference evidence="5" key="2">
    <citation type="submission" date="2025-08" db="UniProtKB">
        <authorList>
            <consortium name="RefSeq"/>
        </authorList>
    </citation>
    <scope>IDENTIFICATION</scope>
    <source>
        <tissue evidence="5">Leaf</tissue>
    </source>
</reference>
<dbReference type="GO" id="GO:0006402">
    <property type="term" value="P:mRNA catabolic process"/>
    <property type="evidence" value="ECO:0007669"/>
    <property type="project" value="InterPro"/>
</dbReference>
<dbReference type="InterPro" id="IPR037151">
    <property type="entry name" value="AlkB-like_sf"/>
</dbReference>
<feature type="region of interest" description="Disordered" evidence="2">
    <location>
        <begin position="84"/>
        <end position="115"/>
    </location>
</feature>
<dbReference type="OrthoDB" id="271595at2759"/>
<feature type="compositionally biased region" description="Polar residues" evidence="2">
    <location>
        <begin position="455"/>
        <end position="465"/>
    </location>
</feature>
<comment type="similarity">
    <text evidence="1">Belongs to the alkB family.</text>
</comment>
<dbReference type="AlphaFoldDB" id="A0A6P8DUD0"/>